<feature type="compositionally biased region" description="Acidic residues" evidence="1">
    <location>
        <begin position="301"/>
        <end position="310"/>
    </location>
</feature>
<sequence length="365" mass="39739">MALGLVPRAAEAPSSEGDLADLHCELMDGFAVAVQLTLATVAFGSLGVKRYRERPQRPLKIWLFDTSKQAIAASMVHVVNVTLSYLSGAGLDDAAAGANPCVWYFLNILLDTTVGVGILYLFLRLLARLAHRLAIADVEPGYYGMPPRVDAWLKQLAMFALAWLGVKIAVVAVLSLFPGIFVPMAAWLLWPFSHGGPRLQVVFVMLLFPLVMNICQAWLIDTLIKDRQYGHQPLGSAHRHAYASPRDAEAGVGGRGSGPSTVNLFPMTSLYSEGRRHGGAMGARKSTTSRSSLHREPHSGDDDDDDEYELDGLPSVRDGLDPDDGSDAHLEHEEELDLDDPIFQDLGLGMLKPRPKSPLSRAHDP</sequence>
<dbReference type="AlphaFoldDB" id="A0A4P9X6F5"/>
<dbReference type="STRING" id="1555241.A0A4P9X6F5"/>
<feature type="transmembrane region" description="Helical" evidence="2">
    <location>
        <begin position="69"/>
        <end position="90"/>
    </location>
</feature>
<feature type="compositionally biased region" description="Acidic residues" evidence="1">
    <location>
        <begin position="333"/>
        <end position="342"/>
    </location>
</feature>
<accession>A0A4P9X6F5</accession>
<feature type="region of interest" description="Disordered" evidence="1">
    <location>
        <begin position="274"/>
        <end position="365"/>
    </location>
</feature>
<dbReference type="OrthoDB" id="431202at2759"/>
<evidence type="ECO:0000313" key="4">
    <source>
        <dbReference type="Proteomes" id="UP000274922"/>
    </source>
</evidence>
<feature type="transmembrane region" description="Helical" evidence="2">
    <location>
        <begin position="29"/>
        <end position="48"/>
    </location>
</feature>
<feature type="transmembrane region" description="Helical" evidence="2">
    <location>
        <begin position="201"/>
        <end position="220"/>
    </location>
</feature>
<keyword evidence="2" id="KW-0812">Transmembrane</keyword>
<name>A0A4P9X6F5_9FUNG</name>
<dbReference type="PANTHER" id="PTHR31735:SF1">
    <property type="entry name" value="VACUOLAR MEMBRANE PROTEIN YPL162C"/>
    <property type="match status" value="1"/>
</dbReference>
<proteinExistence type="predicted"/>
<feature type="transmembrane region" description="Helical" evidence="2">
    <location>
        <begin position="102"/>
        <end position="123"/>
    </location>
</feature>
<dbReference type="Pfam" id="PF12400">
    <property type="entry name" value="STIMATE"/>
    <property type="match status" value="1"/>
</dbReference>
<reference evidence="4" key="1">
    <citation type="journal article" date="2018" name="Nat. Microbiol.">
        <title>Leveraging single-cell genomics to expand the fungal tree of life.</title>
        <authorList>
            <person name="Ahrendt S.R."/>
            <person name="Quandt C.A."/>
            <person name="Ciobanu D."/>
            <person name="Clum A."/>
            <person name="Salamov A."/>
            <person name="Andreopoulos B."/>
            <person name="Cheng J.F."/>
            <person name="Woyke T."/>
            <person name="Pelin A."/>
            <person name="Henrissat B."/>
            <person name="Reynolds N.K."/>
            <person name="Benny G.L."/>
            <person name="Smith M.E."/>
            <person name="James T.Y."/>
            <person name="Grigoriev I.V."/>
        </authorList>
    </citation>
    <scope>NUCLEOTIDE SEQUENCE [LARGE SCALE GENOMIC DNA]</scope>
    <source>
        <strain evidence="4">ATCC 52028</strain>
    </source>
</reference>
<dbReference type="PANTHER" id="PTHR31735">
    <property type="entry name" value="VACUOLAR MEMBRANE PROTEIN YPL162C"/>
    <property type="match status" value="1"/>
</dbReference>
<evidence type="ECO:0000256" key="1">
    <source>
        <dbReference type="SAM" id="MobiDB-lite"/>
    </source>
</evidence>
<dbReference type="EMBL" id="ML014201">
    <property type="protein sequence ID" value="RKP00748.1"/>
    <property type="molecule type" value="Genomic_DNA"/>
</dbReference>
<protein>
    <submittedName>
        <fullName evidence="3">Uncharacterized protein</fullName>
    </submittedName>
</protein>
<organism evidence="3 4">
    <name type="scientific">Caulochytrium protostelioides</name>
    <dbReference type="NCBI Taxonomy" id="1555241"/>
    <lineage>
        <taxon>Eukaryota</taxon>
        <taxon>Fungi</taxon>
        <taxon>Fungi incertae sedis</taxon>
        <taxon>Chytridiomycota</taxon>
        <taxon>Chytridiomycota incertae sedis</taxon>
        <taxon>Chytridiomycetes</taxon>
        <taxon>Caulochytriales</taxon>
        <taxon>Caulochytriaceae</taxon>
        <taxon>Caulochytrium</taxon>
    </lineage>
</organism>
<dbReference type="Proteomes" id="UP000274922">
    <property type="component" value="Unassembled WGS sequence"/>
</dbReference>
<dbReference type="InterPro" id="IPR022127">
    <property type="entry name" value="STIMATE/YPL162C"/>
</dbReference>
<keyword evidence="2" id="KW-1133">Transmembrane helix</keyword>
<keyword evidence="2" id="KW-0472">Membrane</keyword>
<evidence type="ECO:0000256" key="2">
    <source>
        <dbReference type="SAM" id="Phobius"/>
    </source>
</evidence>
<keyword evidence="4" id="KW-1185">Reference proteome</keyword>
<dbReference type="GO" id="GO:0016020">
    <property type="term" value="C:membrane"/>
    <property type="evidence" value="ECO:0007669"/>
    <property type="project" value="TreeGrafter"/>
</dbReference>
<evidence type="ECO:0000313" key="3">
    <source>
        <dbReference type="EMBL" id="RKP00748.1"/>
    </source>
</evidence>
<feature type="transmembrane region" description="Helical" evidence="2">
    <location>
        <begin position="156"/>
        <end position="181"/>
    </location>
</feature>
<gene>
    <name evidence="3" type="ORF">CXG81DRAFT_26574</name>
</gene>